<feature type="transmembrane region" description="Helical" evidence="1">
    <location>
        <begin position="119"/>
        <end position="142"/>
    </location>
</feature>
<dbReference type="Proteomes" id="UP000677616">
    <property type="component" value="Chromosome"/>
</dbReference>
<evidence type="ECO:0000313" key="3">
    <source>
        <dbReference type="Proteomes" id="UP000677616"/>
    </source>
</evidence>
<dbReference type="RefSeq" id="WP_212571139.1">
    <property type="nucleotide sequence ID" value="NZ_CP073084.1"/>
</dbReference>
<evidence type="ECO:0008006" key="4">
    <source>
        <dbReference type="Google" id="ProtNLM"/>
    </source>
</evidence>
<feature type="transmembrane region" description="Helical" evidence="1">
    <location>
        <begin position="59"/>
        <end position="84"/>
    </location>
</feature>
<protein>
    <recommendedName>
        <fullName evidence="4">ABC transporter permease</fullName>
    </recommendedName>
</protein>
<keyword evidence="1" id="KW-0812">Transmembrane</keyword>
<keyword evidence="1" id="KW-0472">Membrane</keyword>
<gene>
    <name evidence="2" type="ORF">INT76_00830</name>
</gene>
<evidence type="ECO:0000256" key="1">
    <source>
        <dbReference type="SAM" id="Phobius"/>
    </source>
</evidence>
<feature type="transmembrane region" description="Helical" evidence="1">
    <location>
        <begin position="229"/>
        <end position="248"/>
    </location>
</feature>
<reference evidence="2 3" key="1">
    <citation type="submission" date="2021-04" db="EMBL/GenBank/DDBJ databases">
        <title>Complete genome sequence of a novel Streptococcus species.</title>
        <authorList>
            <person name="Teng J.L.L."/>
        </authorList>
    </citation>
    <scope>NUCLEOTIDE SEQUENCE [LARGE SCALE GENOMIC DNA]</scope>
    <source>
        <strain evidence="2 3">HKU75</strain>
    </source>
</reference>
<evidence type="ECO:0000313" key="2">
    <source>
        <dbReference type="EMBL" id="QUE54473.1"/>
    </source>
</evidence>
<feature type="transmembrane region" description="Helical" evidence="1">
    <location>
        <begin position="20"/>
        <end position="39"/>
    </location>
</feature>
<feature type="transmembrane region" description="Helical" evidence="1">
    <location>
        <begin position="197"/>
        <end position="217"/>
    </location>
</feature>
<dbReference type="EMBL" id="CP073084">
    <property type="protein sequence ID" value="QUE54473.1"/>
    <property type="molecule type" value="Genomic_DNA"/>
</dbReference>
<accession>A0ABX7YLC2</accession>
<proteinExistence type="predicted"/>
<name>A0ABX7YLC2_9STRE</name>
<sequence length="261" mass="29635">MFTKLLKYEFKSLGKWYISLYGAALVLATVIGFWIQTLMMRSPERGYSFSSEVETAEGFFFGIIIFAFALLIGGLIISTFLLIINRFRKNIYGRQGYLTMTLPVSSHQLILSKFTAAMIWLLLAILTAGLCALITLSIPALPYLSQAFKGFYYYAAYFDFGILVQSILALFLAIAEGILLIYFSISLGQLFHDHRTLMAVLFYFGISFMAGIIATFFQLNQFSATYVPFLPHPITMVFSFILSIGYYFGTHYIMTKRLNLQ</sequence>
<keyword evidence="1" id="KW-1133">Transmembrane helix</keyword>
<keyword evidence="3" id="KW-1185">Reference proteome</keyword>
<organism evidence="2 3">
    <name type="scientific">Streptococcus oriscaviae</name>
    <dbReference type="NCBI Taxonomy" id="2781599"/>
    <lineage>
        <taxon>Bacteria</taxon>
        <taxon>Bacillati</taxon>
        <taxon>Bacillota</taxon>
        <taxon>Bacilli</taxon>
        <taxon>Lactobacillales</taxon>
        <taxon>Streptococcaceae</taxon>
        <taxon>Streptococcus</taxon>
    </lineage>
</organism>
<feature type="transmembrane region" description="Helical" evidence="1">
    <location>
        <begin position="162"/>
        <end position="185"/>
    </location>
</feature>